<comment type="caution">
    <text evidence="7">The sequence shown here is derived from an EMBL/GenBank/DDBJ whole genome shotgun (WGS) entry which is preliminary data.</text>
</comment>
<evidence type="ECO:0000256" key="3">
    <source>
        <dbReference type="ARBA" id="ARBA00022679"/>
    </source>
</evidence>
<reference evidence="7" key="1">
    <citation type="submission" date="2021-03" db="EMBL/GenBank/DDBJ databases">
        <title>Comparative genomics and phylogenomic investigation of the class Geoglossomycetes provide insights into ecological specialization and systematics.</title>
        <authorList>
            <person name="Melie T."/>
            <person name="Pirro S."/>
            <person name="Miller A.N."/>
            <person name="Quandt A."/>
        </authorList>
    </citation>
    <scope>NUCLEOTIDE SEQUENCE</scope>
    <source>
        <strain evidence="7">GBOQ0MN5Z8</strain>
    </source>
</reference>
<dbReference type="SUPFAM" id="SSF53328">
    <property type="entry name" value="Formyltransferase"/>
    <property type="match status" value="1"/>
</dbReference>
<feature type="region of interest" description="Disordered" evidence="5">
    <location>
        <begin position="223"/>
        <end position="261"/>
    </location>
</feature>
<evidence type="ECO:0000313" key="7">
    <source>
        <dbReference type="EMBL" id="KAH0535944.1"/>
    </source>
</evidence>
<keyword evidence="4" id="KW-0658">Purine biosynthesis</keyword>
<dbReference type="Pfam" id="PF00551">
    <property type="entry name" value="Formyl_trans_N"/>
    <property type="match status" value="1"/>
</dbReference>
<sequence>MTGPEESPCRILVMASGFGSNFQALIDAISMGQLRNSHIISLITNRRNAHAIVRADEAGIPWDYFNLISNGFLQKGETDEQKLAEGRQKYDAALAAKILSTDKERPELIILAGWMHVFSRAFLEPIERAGMRIINIHPALPREFDGAMAIERAFEEFKTGRLTRTGIMVHDVIEEVDRGAPIMVKEIEWEGEELEELKERMHFHEHELIVKATAKVAQEIVEGRERKPRDVPKSLSCRPSSQPGTMSRRSPAALEASESERSLENTEALALDAANYNHSLNQQRFQAAIGLFTNMPSRLEGIIATCSPTKRARNIACTLNAQQTPPKAYFGKECLQDHVGRMHKGPRQRHVGRRPVVRHKASSGVPVDEATIKGCREKMQYRNCSDSEDHKEGETDDYKDYRNGPGTLGQSRGRFTCRSLRAYAQSCRQKDGHETTINEYMSYLMNQASQEVSEDIKAERQVTLDFNIMMFPELQIILPARKSACQGAALPSFDGYSGESCPSGYNETIWTCKLYKNQRTEGLSLSRRCDKCRFRQKIYQELNKKGLYTPESGSSCTKCDRPRALPRSKLCPLHAIRHRHGSSLKISSDTAEQIDSILSRSRVSLERAWKPVNDAFKLLNSSSSPSHNYKDYVLVDLEFSVFNEGVVEIWQVSIVDLLGRPLVEVFIDWEESEREKHGDGYQHRLNKPEFATMWDFYHLRAMERKSGKRTLPNWTMQELAEELKHHVNRETTFIEYSYGGVDFNVLSKGLSHFGYPNLLGSVKHQSLPAIPTLKKAMPGITSWSLETIFPAFFPGSNLVDGNHDARVDTRQLAKLLALRFELAEPLDGRSDRLLSVWPVHERGFHGSPSQRQTSIRAEESVDAVPEPTGSIALGVKPGTAGKNMKHRAGTWDLDEVEFCRKIGDKMKEKGIMHPDGGFTCNCGHTWGQKTFWKHIHMWEKHCRSIQHRSANPDDPYICICGELLANAREDQKHEQSPKHSAWSEAYERIRSGLLLSFELRQRELASICVQGEGFRFDWRCTCGSAIFVLPPDWHASK</sequence>
<evidence type="ECO:0000256" key="5">
    <source>
        <dbReference type="SAM" id="MobiDB-lite"/>
    </source>
</evidence>
<feature type="compositionally biased region" description="Basic and acidic residues" evidence="5">
    <location>
        <begin position="223"/>
        <end position="232"/>
    </location>
</feature>
<dbReference type="GO" id="GO:0004644">
    <property type="term" value="F:phosphoribosylglycinamide formyltransferase activity"/>
    <property type="evidence" value="ECO:0007669"/>
    <property type="project" value="UniProtKB-EC"/>
</dbReference>
<feature type="domain" description="Formyl transferase N-terminal" evidence="6">
    <location>
        <begin position="10"/>
        <end position="213"/>
    </location>
</feature>
<keyword evidence="8" id="KW-1185">Reference proteome</keyword>
<keyword evidence="3" id="KW-0808">Transferase</keyword>
<dbReference type="PANTHER" id="PTHR43369:SF2">
    <property type="entry name" value="PHOSPHORIBOSYLGLYCINAMIDE FORMYLTRANSFERASE"/>
    <property type="match status" value="1"/>
</dbReference>
<name>A0A9P8HUJ9_9PEZI</name>
<dbReference type="OrthoDB" id="5370691at2759"/>
<dbReference type="InterPro" id="IPR002376">
    <property type="entry name" value="Formyl_transf_N"/>
</dbReference>
<gene>
    <name evidence="7" type="ORF">FGG08_007155</name>
</gene>
<dbReference type="InterPro" id="IPR036477">
    <property type="entry name" value="Formyl_transf_N_sf"/>
</dbReference>
<dbReference type="GO" id="GO:0005737">
    <property type="term" value="C:cytoplasm"/>
    <property type="evidence" value="ECO:0007669"/>
    <property type="project" value="TreeGrafter"/>
</dbReference>
<organism evidence="7 8">
    <name type="scientific">Glutinoglossum americanum</name>
    <dbReference type="NCBI Taxonomy" id="1670608"/>
    <lineage>
        <taxon>Eukaryota</taxon>
        <taxon>Fungi</taxon>
        <taxon>Dikarya</taxon>
        <taxon>Ascomycota</taxon>
        <taxon>Pezizomycotina</taxon>
        <taxon>Geoglossomycetes</taxon>
        <taxon>Geoglossales</taxon>
        <taxon>Geoglossaceae</taxon>
        <taxon>Glutinoglossum</taxon>
    </lineage>
</organism>
<dbReference type="EMBL" id="JAGHQL010000253">
    <property type="protein sequence ID" value="KAH0535944.1"/>
    <property type="molecule type" value="Genomic_DNA"/>
</dbReference>
<dbReference type="AlphaFoldDB" id="A0A9P8HUJ9"/>
<dbReference type="Gene3D" id="3.40.50.170">
    <property type="entry name" value="Formyl transferase, N-terminal domain"/>
    <property type="match status" value="1"/>
</dbReference>
<feature type="compositionally biased region" description="Basic and acidic residues" evidence="5">
    <location>
        <begin position="383"/>
        <end position="402"/>
    </location>
</feature>
<evidence type="ECO:0000256" key="4">
    <source>
        <dbReference type="ARBA" id="ARBA00022755"/>
    </source>
</evidence>
<dbReference type="EC" id="2.1.2.2" evidence="2"/>
<evidence type="ECO:0000256" key="1">
    <source>
        <dbReference type="ARBA" id="ARBA00005054"/>
    </source>
</evidence>
<comment type="pathway">
    <text evidence="1">Purine metabolism; IMP biosynthesis via de novo pathway; N(2)-formyl-N(1)-(5-phospho-D-ribosyl)glycinamide from N(1)-(5-phospho-D-ribosyl)glycinamide (10-formyl THF route): step 1/1.</text>
</comment>
<evidence type="ECO:0000313" key="8">
    <source>
        <dbReference type="Proteomes" id="UP000698800"/>
    </source>
</evidence>
<dbReference type="GO" id="GO:0006189">
    <property type="term" value="P:'de novo' IMP biosynthetic process"/>
    <property type="evidence" value="ECO:0007669"/>
    <property type="project" value="TreeGrafter"/>
</dbReference>
<proteinExistence type="predicted"/>
<feature type="region of interest" description="Disordered" evidence="5">
    <location>
        <begin position="383"/>
        <end position="407"/>
    </location>
</feature>
<dbReference type="Proteomes" id="UP000698800">
    <property type="component" value="Unassembled WGS sequence"/>
</dbReference>
<feature type="compositionally biased region" description="Low complexity" evidence="5">
    <location>
        <begin position="247"/>
        <end position="256"/>
    </location>
</feature>
<accession>A0A9P8HUJ9</accession>
<protein>
    <recommendedName>
        <fullName evidence="2">phosphoribosylglycinamide formyltransferase 1</fullName>
        <ecNumber evidence="2">2.1.2.2</ecNumber>
    </recommendedName>
</protein>
<evidence type="ECO:0000259" key="6">
    <source>
        <dbReference type="Pfam" id="PF00551"/>
    </source>
</evidence>
<dbReference type="PANTHER" id="PTHR43369">
    <property type="entry name" value="PHOSPHORIBOSYLGLYCINAMIDE FORMYLTRANSFERASE"/>
    <property type="match status" value="1"/>
</dbReference>
<evidence type="ECO:0000256" key="2">
    <source>
        <dbReference type="ARBA" id="ARBA00012254"/>
    </source>
</evidence>